<feature type="transmembrane region" description="Helical" evidence="1">
    <location>
        <begin position="31"/>
        <end position="50"/>
    </location>
</feature>
<gene>
    <name evidence="2" type="ORF">STRCI_001282</name>
</gene>
<name>A0ABY7K7U1_9ACTN</name>
<evidence type="ECO:0000313" key="2">
    <source>
        <dbReference type="EMBL" id="WAZ20183.1"/>
    </source>
</evidence>
<sequence length="51" mass="5058">MSKKQQAAVLMVAAMAGQVLLSKYAKQQAAALGLSTVAVGLVSIVIGTALG</sequence>
<proteinExistence type="predicted"/>
<evidence type="ECO:0000313" key="3">
    <source>
        <dbReference type="Proteomes" id="UP001164439"/>
    </source>
</evidence>
<dbReference type="RefSeq" id="WP_269657871.1">
    <property type="nucleotide sequence ID" value="NZ_CP114413.1"/>
</dbReference>
<keyword evidence="3" id="KW-1185">Reference proteome</keyword>
<dbReference type="Proteomes" id="UP001164439">
    <property type="component" value="Chromosome"/>
</dbReference>
<keyword evidence="1" id="KW-1133">Transmembrane helix</keyword>
<organism evidence="2 3">
    <name type="scientific">Streptomyces cinnabarinus</name>
    <dbReference type="NCBI Taxonomy" id="67287"/>
    <lineage>
        <taxon>Bacteria</taxon>
        <taxon>Bacillati</taxon>
        <taxon>Actinomycetota</taxon>
        <taxon>Actinomycetes</taxon>
        <taxon>Kitasatosporales</taxon>
        <taxon>Streptomycetaceae</taxon>
        <taxon>Streptomyces</taxon>
    </lineage>
</organism>
<evidence type="ECO:0000256" key="1">
    <source>
        <dbReference type="SAM" id="Phobius"/>
    </source>
</evidence>
<dbReference type="EMBL" id="CP114413">
    <property type="protein sequence ID" value="WAZ20183.1"/>
    <property type="molecule type" value="Genomic_DNA"/>
</dbReference>
<keyword evidence="1" id="KW-0472">Membrane</keyword>
<protein>
    <submittedName>
        <fullName evidence="2">Uncharacterized protein</fullName>
    </submittedName>
</protein>
<reference evidence="2" key="1">
    <citation type="submission" date="2022-12" db="EMBL/GenBank/DDBJ databases">
        <authorList>
            <person name="Ruckert C."/>
            <person name="Busche T."/>
            <person name="Kalinowski J."/>
            <person name="Wittmann C."/>
        </authorList>
    </citation>
    <scope>NUCLEOTIDE SEQUENCE</scope>
    <source>
        <strain evidence="2">DSM 40467</strain>
    </source>
</reference>
<accession>A0ABY7K7U1</accession>
<keyword evidence="1" id="KW-0812">Transmembrane</keyword>